<reference evidence="2 4" key="2">
    <citation type="submission" date="2018-03" db="EMBL/GenBank/DDBJ databases">
        <title>Genomic Encyclopedia of Archaeal and Bacterial Type Strains, Phase II (KMG-II): from individual species to whole genera.</title>
        <authorList>
            <person name="Goeker M."/>
        </authorList>
    </citation>
    <scope>NUCLEOTIDE SEQUENCE [LARGE SCALE GENOMIC DNA]</scope>
    <source>
        <strain evidence="2 4">DSM 25227</strain>
    </source>
</reference>
<feature type="domain" description="4Fe-4S ferredoxin-type" evidence="1">
    <location>
        <begin position="123"/>
        <end position="153"/>
    </location>
</feature>
<evidence type="ECO:0000313" key="2">
    <source>
        <dbReference type="EMBL" id="PWJ10916.1"/>
    </source>
</evidence>
<accession>A0A2Y9B933</accession>
<reference evidence="3 5" key="1">
    <citation type="submission" date="2016-10" db="EMBL/GenBank/DDBJ databases">
        <authorList>
            <person name="Cai Z."/>
        </authorList>
    </citation>
    <scope>NUCLEOTIDE SEQUENCE [LARGE SCALE GENOMIC DNA]</scope>
    <source>
        <strain evidence="3 5">DSM 25227</strain>
    </source>
</reference>
<evidence type="ECO:0000313" key="4">
    <source>
        <dbReference type="Proteomes" id="UP000245839"/>
    </source>
</evidence>
<dbReference type="PROSITE" id="PS51379">
    <property type="entry name" value="4FE4S_FER_2"/>
    <property type="match status" value="1"/>
</dbReference>
<dbReference type="AlphaFoldDB" id="A0A2Y9B933"/>
<sequence>MTYADLERQAQARALTILGGFHEDGTVLILGPDPQTFWPALTAAPDWNAPDPVDAWSTRVIGAWARELGAEARFPFGDPPQPFVTWMLRTGRCHVSPAHLLVHDTHGLMVSARGALLLPGRIALPAPRPSPCDGCAAPCLSACPVGAIDPQGYDLDACHAHLSGPNACMAQGCAIRRACPVSPPRPAAQSAHHMSFFHRELP</sequence>
<dbReference type="Proteomes" id="UP000245839">
    <property type="component" value="Unassembled WGS sequence"/>
</dbReference>
<dbReference type="EMBL" id="UETC01000021">
    <property type="protein sequence ID" value="SSA51517.1"/>
    <property type="molecule type" value="Genomic_DNA"/>
</dbReference>
<dbReference type="InterPro" id="IPR017896">
    <property type="entry name" value="4Fe4S_Fe-S-bd"/>
</dbReference>
<dbReference type="Proteomes" id="UP000251571">
    <property type="component" value="Unassembled WGS sequence"/>
</dbReference>
<dbReference type="EMBL" id="QGDJ01000021">
    <property type="protein sequence ID" value="PWJ10916.1"/>
    <property type="molecule type" value="Genomic_DNA"/>
</dbReference>
<evidence type="ECO:0000313" key="5">
    <source>
        <dbReference type="Proteomes" id="UP000251571"/>
    </source>
</evidence>
<gene>
    <name evidence="2" type="ORF">BCF38_12120</name>
    <name evidence="3" type="ORF">SAMN05421539_12120</name>
</gene>
<evidence type="ECO:0000313" key="3">
    <source>
        <dbReference type="EMBL" id="SSA51517.1"/>
    </source>
</evidence>
<name>A0A2Y9B933_9RHOB</name>
<organism evidence="3 5">
    <name type="scientific">Jannaschia seohaensis</name>
    <dbReference type="NCBI Taxonomy" id="475081"/>
    <lineage>
        <taxon>Bacteria</taxon>
        <taxon>Pseudomonadati</taxon>
        <taxon>Pseudomonadota</taxon>
        <taxon>Alphaproteobacteria</taxon>
        <taxon>Rhodobacterales</taxon>
        <taxon>Roseobacteraceae</taxon>
        <taxon>Jannaschia</taxon>
    </lineage>
</organism>
<proteinExistence type="predicted"/>
<dbReference type="OrthoDB" id="8279740at2"/>
<protein>
    <recommendedName>
        <fullName evidence="1">4Fe-4S ferredoxin-type domain-containing protein</fullName>
    </recommendedName>
</protein>
<evidence type="ECO:0000259" key="1">
    <source>
        <dbReference type="PROSITE" id="PS51379"/>
    </source>
</evidence>
<keyword evidence="4" id="KW-1185">Reference proteome</keyword>
<dbReference type="RefSeq" id="WP_109566409.1">
    <property type="nucleotide sequence ID" value="NZ_QGDJ01000021.1"/>
</dbReference>